<comment type="caution">
    <text evidence="2">The sequence shown here is derived from an EMBL/GenBank/DDBJ whole genome shotgun (WGS) entry which is preliminary data.</text>
</comment>
<evidence type="ECO:0000256" key="1">
    <source>
        <dbReference type="SAM" id="MobiDB-lite"/>
    </source>
</evidence>
<accession>A0ABU6ZP94</accession>
<gene>
    <name evidence="2" type="ORF">PIB30_077645</name>
</gene>
<name>A0ABU6ZP94_9FABA</name>
<feature type="region of interest" description="Disordered" evidence="1">
    <location>
        <begin position="206"/>
        <end position="225"/>
    </location>
</feature>
<evidence type="ECO:0000313" key="3">
    <source>
        <dbReference type="Proteomes" id="UP001341840"/>
    </source>
</evidence>
<reference evidence="2 3" key="1">
    <citation type="journal article" date="2023" name="Plants (Basel)">
        <title>Bridging the Gap: Combining Genomics and Transcriptomics Approaches to Understand Stylosanthes scabra, an Orphan Legume from the Brazilian Caatinga.</title>
        <authorList>
            <person name="Ferreira-Neto J.R.C."/>
            <person name="da Silva M.D."/>
            <person name="Binneck E."/>
            <person name="de Melo N.F."/>
            <person name="da Silva R.H."/>
            <person name="de Melo A.L.T.M."/>
            <person name="Pandolfi V."/>
            <person name="Bustamante F.O."/>
            <person name="Brasileiro-Vidal A.C."/>
            <person name="Benko-Iseppon A.M."/>
        </authorList>
    </citation>
    <scope>NUCLEOTIDE SEQUENCE [LARGE SCALE GENOMIC DNA]</scope>
    <source>
        <tissue evidence="2">Leaves</tissue>
    </source>
</reference>
<protein>
    <submittedName>
        <fullName evidence="2">Uncharacterized protein</fullName>
    </submittedName>
</protein>
<dbReference type="EMBL" id="JASCZI010272911">
    <property type="protein sequence ID" value="MED6223797.1"/>
    <property type="molecule type" value="Genomic_DNA"/>
</dbReference>
<proteinExistence type="predicted"/>
<organism evidence="2 3">
    <name type="scientific">Stylosanthes scabra</name>
    <dbReference type="NCBI Taxonomy" id="79078"/>
    <lineage>
        <taxon>Eukaryota</taxon>
        <taxon>Viridiplantae</taxon>
        <taxon>Streptophyta</taxon>
        <taxon>Embryophyta</taxon>
        <taxon>Tracheophyta</taxon>
        <taxon>Spermatophyta</taxon>
        <taxon>Magnoliopsida</taxon>
        <taxon>eudicotyledons</taxon>
        <taxon>Gunneridae</taxon>
        <taxon>Pentapetalae</taxon>
        <taxon>rosids</taxon>
        <taxon>fabids</taxon>
        <taxon>Fabales</taxon>
        <taxon>Fabaceae</taxon>
        <taxon>Papilionoideae</taxon>
        <taxon>50 kb inversion clade</taxon>
        <taxon>dalbergioids sensu lato</taxon>
        <taxon>Dalbergieae</taxon>
        <taxon>Pterocarpus clade</taxon>
        <taxon>Stylosanthes</taxon>
    </lineage>
</organism>
<feature type="region of interest" description="Disordered" evidence="1">
    <location>
        <begin position="234"/>
        <end position="291"/>
    </location>
</feature>
<feature type="compositionally biased region" description="Acidic residues" evidence="1">
    <location>
        <begin position="239"/>
        <end position="283"/>
    </location>
</feature>
<dbReference type="Proteomes" id="UP001341840">
    <property type="component" value="Unassembled WGS sequence"/>
</dbReference>
<keyword evidence="3" id="KW-1185">Reference proteome</keyword>
<evidence type="ECO:0000313" key="2">
    <source>
        <dbReference type="EMBL" id="MED6223797.1"/>
    </source>
</evidence>
<sequence length="291" mass="32650">MLVQPSKLHKQLAYSAELRAQPLSGAHATNSTCIQGDHATHWCVRNPCGACAANCAAQAPFWRHTLMDRKRNHAALKGKEKVRAPPTRMSPRLAALRTPHSPPLKMRTPPLRASPRLAALKNSPLQLSPTSVLMPKKLLVLALAVPKPILPPVTPIQKDPETPIPEIPRVPKMRRTARISVKPVWLQFPERVLAEREPSIATTKEKVVINDSSDSETSKRVEDDNMELIVMDEPFVQVEEVEEEEEEEDPEEDPEEEEEEGEVEYFRDEEDCEDYFSEEDDNSSDGSTGSN</sequence>